<comment type="caution">
    <text evidence="1">The sequence shown here is derived from an EMBL/GenBank/DDBJ whole genome shotgun (WGS) entry which is preliminary data.</text>
</comment>
<protein>
    <recommendedName>
        <fullName evidence="3">CopL family metal-binding regulatory protein</fullName>
    </recommendedName>
</protein>
<evidence type="ECO:0000313" key="1">
    <source>
        <dbReference type="EMBL" id="RUO19514.1"/>
    </source>
</evidence>
<proteinExistence type="predicted"/>
<dbReference type="RefSeq" id="WP_126793020.1">
    <property type="nucleotide sequence ID" value="NZ_PIPI01000005.1"/>
</dbReference>
<sequence length="162" mass="17109">MRTNGRLWLVIFILSTLVTLPFAGGATAYGNTHTTGIQHLAHGMTTSDTVHSALAPSEKADAHCELMAKMQEQVAHTAVAHAAPDHTSHSADSNHDCCDQGSDCYLNCPADCGHCVSAGHGCMAALVTLECHLPSPAHNVAWVVESFYSLLPAQNSRPPIIA</sequence>
<dbReference type="OrthoDB" id="6401057at2"/>
<dbReference type="AlphaFoldDB" id="A0A432VSY8"/>
<reference evidence="1 2" key="1">
    <citation type="journal article" date="2011" name="Front. Microbiol.">
        <title>Genomic signatures of strain selection and enhancement in Bacillus atrophaeus var. globigii, a historical biowarfare simulant.</title>
        <authorList>
            <person name="Gibbons H.S."/>
            <person name="Broomall S.M."/>
            <person name="McNew L.A."/>
            <person name="Daligault H."/>
            <person name="Chapman C."/>
            <person name="Bruce D."/>
            <person name="Karavis M."/>
            <person name="Krepps M."/>
            <person name="McGregor P.A."/>
            <person name="Hong C."/>
            <person name="Park K.H."/>
            <person name="Akmal A."/>
            <person name="Feldman A."/>
            <person name="Lin J.S."/>
            <person name="Chang W.E."/>
            <person name="Higgs B.W."/>
            <person name="Demirev P."/>
            <person name="Lindquist J."/>
            <person name="Liem A."/>
            <person name="Fochler E."/>
            <person name="Read T.D."/>
            <person name="Tapia R."/>
            <person name="Johnson S."/>
            <person name="Bishop-Lilly K.A."/>
            <person name="Detter C."/>
            <person name="Han C."/>
            <person name="Sozhamannan S."/>
            <person name="Rosenzweig C.N."/>
            <person name="Skowronski E.W."/>
        </authorList>
    </citation>
    <scope>NUCLEOTIDE SEQUENCE [LARGE SCALE GENOMIC DNA]</scope>
    <source>
        <strain evidence="1 2">AK5</strain>
    </source>
</reference>
<name>A0A432VSY8_9GAMM</name>
<dbReference type="EMBL" id="PIPI01000005">
    <property type="protein sequence ID" value="RUO19514.1"/>
    <property type="molecule type" value="Genomic_DNA"/>
</dbReference>
<dbReference type="Proteomes" id="UP000288212">
    <property type="component" value="Unassembled WGS sequence"/>
</dbReference>
<organism evidence="1 2">
    <name type="scientific">Aliidiomarina haloalkalitolerans</name>
    <dbReference type="NCBI Taxonomy" id="859059"/>
    <lineage>
        <taxon>Bacteria</taxon>
        <taxon>Pseudomonadati</taxon>
        <taxon>Pseudomonadota</taxon>
        <taxon>Gammaproteobacteria</taxon>
        <taxon>Alteromonadales</taxon>
        <taxon>Idiomarinaceae</taxon>
        <taxon>Aliidiomarina</taxon>
    </lineage>
</organism>
<evidence type="ECO:0000313" key="2">
    <source>
        <dbReference type="Proteomes" id="UP000288212"/>
    </source>
</evidence>
<gene>
    <name evidence="1" type="ORF">CWE06_08265</name>
</gene>
<accession>A0A432VSY8</accession>
<keyword evidence="2" id="KW-1185">Reference proteome</keyword>
<evidence type="ECO:0008006" key="3">
    <source>
        <dbReference type="Google" id="ProtNLM"/>
    </source>
</evidence>